<sequence length="128" mass="14911">MHQKKYLIEVLKKFKMMGCKPIETPAEFNVKLIKYEDEGHVGGILFRHMVGSLRYICHSRHEITFSVGLVRRFMIDPRHSHMTAAKRIMRYLRGTLNHGILFSCYSVENNSLDLVAYSDSDWCGDMVD</sequence>
<dbReference type="AlphaFoldDB" id="A0AAV1ABP0"/>
<protein>
    <recommendedName>
        <fullName evidence="3">Mitochondrial protein</fullName>
    </recommendedName>
</protein>
<dbReference type="EMBL" id="OX451739">
    <property type="protein sequence ID" value="CAI8607028.1"/>
    <property type="molecule type" value="Genomic_DNA"/>
</dbReference>
<keyword evidence="2" id="KW-1185">Reference proteome</keyword>
<name>A0AAV1ABP0_VICFA</name>
<evidence type="ECO:0000313" key="2">
    <source>
        <dbReference type="Proteomes" id="UP001157006"/>
    </source>
</evidence>
<organism evidence="1 2">
    <name type="scientific">Vicia faba</name>
    <name type="common">Broad bean</name>
    <name type="synonym">Faba vulgaris</name>
    <dbReference type="NCBI Taxonomy" id="3906"/>
    <lineage>
        <taxon>Eukaryota</taxon>
        <taxon>Viridiplantae</taxon>
        <taxon>Streptophyta</taxon>
        <taxon>Embryophyta</taxon>
        <taxon>Tracheophyta</taxon>
        <taxon>Spermatophyta</taxon>
        <taxon>Magnoliopsida</taxon>
        <taxon>eudicotyledons</taxon>
        <taxon>Gunneridae</taxon>
        <taxon>Pentapetalae</taxon>
        <taxon>rosids</taxon>
        <taxon>fabids</taxon>
        <taxon>Fabales</taxon>
        <taxon>Fabaceae</taxon>
        <taxon>Papilionoideae</taxon>
        <taxon>50 kb inversion clade</taxon>
        <taxon>NPAAA clade</taxon>
        <taxon>Hologalegina</taxon>
        <taxon>IRL clade</taxon>
        <taxon>Fabeae</taxon>
        <taxon>Vicia</taxon>
    </lineage>
</organism>
<evidence type="ECO:0008006" key="3">
    <source>
        <dbReference type="Google" id="ProtNLM"/>
    </source>
</evidence>
<reference evidence="1 2" key="1">
    <citation type="submission" date="2023-01" db="EMBL/GenBank/DDBJ databases">
        <authorList>
            <person name="Kreplak J."/>
        </authorList>
    </citation>
    <scope>NUCLEOTIDE SEQUENCE [LARGE SCALE GENOMIC DNA]</scope>
</reference>
<dbReference type="PANTHER" id="PTHR11439">
    <property type="entry name" value="GAG-POL-RELATED RETROTRANSPOSON"/>
    <property type="match status" value="1"/>
</dbReference>
<proteinExistence type="predicted"/>
<dbReference type="Proteomes" id="UP001157006">
    <property type="component" value="Chromosome 4"/>
</dbReference>
<accession>A0AAV1ABP0</accession>
<dbReference type="PANTHER" id="PTHR11439:SF483">
    <property type="entry name" value="PEPTIDE SYNTHASE GLIP-LIKE, PUTATIVE (AFU_ORTHOLOGUE AFUA_3G12920)-RELATED"/>
    <property type="match status" value="1"/>
</dbReference>
<evidence type="ECO:0000313" key="1">
    <source>
        <dbReference type="EMBL" id="CAI8607028.1"/>
    </source>
</evidence>
<gene>
    <name evidence="1" type="ORF">VFH_IV018920</name>
</gene>